<dbReference type="EMBL" id="JAJIRN010000003">
    <property type="protein sequence ID" value="MCV2368099.1"/>
    <property type="molecule type" value="Genomic_DNA"/>
</dbReference>
<sequence>MKTKHHNYFTATALAALLSCSVSSAQAEITFYNSQAAYLAAISAPAVDRFDDLPFWAQGPGYLERTAGEHSYVAWSVAGPGEDSLLYSAGSAGDAWLSTDQASDYLTFGYFSKKVYGIGGFFFGTDEAGAYLPGQTIRLNVLAADGVEQLILVDNTTTGSFFGFVSTSRLDAFQVSAVQPNGGYSWVAANDLTLGSVAAVPEPASYALLMAGLGLVGAAARRRKA</sequence>
<gene>
    <name evidence="3" type="ORF">LNV07_08305</name>
</gene>
<feature type="domain" description="Ice-binding protein C-terminal" evidence="2">
    <location>
        <begin position="199"/>
        <end position="223"/>
    </location>
</feature>
<evidence type="ECO:0000313" key="4">
    <source>
        <dbReference type="Proteomes" id="UP001209701"/>
    </source>
</evidence>
<dbReference type="InterPro" id="IPR013424">
    <property type="entry name" value="Ice-binding_C"/>
</dbReference>
<dbReference type="PROSITE" id="PS51257">
    <property type="entry name" value="PROKAR_LIPOPROTEIN"/>
    <property type="match status" value="1"/>
</dbReference>
<accession>A0ABT2YDH1</accession>
<evidence type="ECO:0000256" key="1">
    <source>
        <dbReference type="SAM" id="SignalP"/>
    </source>
</evidence>
<keyword evidence="1" id="KW-0732">Signal</keyword>
<keyword evidence="4" id="KW-1185">Reference proteome</keyword>
<proteinExistence type="predicted"/>
<feature type="signal peptide" evidence="1">
    <location>
        <begin position="1"/>
        <end position="27"/>
    </location>
</feature>
<dbReference type="RefSeq" id="WP_263570716.1">
    <property type="nucleotide sequence ID" value="NZ_JAJIRN010000003.1"/>
</dbReference>
<dbReference type="NCBIfam" id="NF035944">
    <property type="entry name" value="PEPxxWA-CTERM"/>
    <property type="match status" value="1"/>
</dbReference>
<protein>
    <submittedName>
        <fullName evidence="3">PEPxxWA-CTERM sorting domain-containing protein</fullName>
    </submittedName>
</protein>
<feature type="chain" id="PRO_5046428837" evidence="1">
    <location>
        <begin position="28"/>
        <end position="225"/>
    </location>
</feature>
<name>A0ABT2YDH1_9BURK</name>
<comment type="caution">
    <text evidence="3">The sequence shown here is derived from an EMBL/GenBank/DDBJ whole genome shotgun (WGS) entry which is preliminary data.</text>
</comment>
<reference evidence="3 4" key="1">
    <citation type="submission" date="2021-11" db="EMBL/GenBank/DDBJ databases">
        <authorList>
            <person name="Liang Q."/>
            <person name="Mou H."/>
            <person name="Liu Z."/>
        </authorList>
    </citation>
    <scope>NUCLEOTIDE SEQUENCE [LARGE SCALE GENOMIC DNA]</scope>
    <source>
        <strain evidence="3 4">CHU3</strain>
    </source>
</reference>
<dbReference type="NCBIfam" id="TIGR02595">
    <property type="entry name" value="PEP_CTERM"/>
    <property type="match status" value="1"/>
</dbReference>
<dbReference type="Proteomes" id="UP001209701">
    <property type="component" value="Unassembled WGS sequence"/>
</dbReference>
<evidence type="ECO:0000313" key="3">
    <source>
        <dbReference type="EMBL" id="MCV2368099.1"/>
    </source>
</evidence>
<organism evidence="3 4">
    <name type="scientific">Roseateles oligotrophus</name>
    <dbReference type="NCBI Taxonomy" id="1769250"/>
    <lineage>
        <taxon>Bacteria</taxon>
        <taxon>Pseudomonadati</taxon>
        <taxon>Pseudomonadota</taxon>
        <taxon>Betaproteobacteria</taxon>
        <taxon>Burkholderiales</taxon>
        <taxon>Sphaerotilaceae</taxon>
        <taxon>Roseateles</taxon>
    </lineage>
</organism>
<evidence type="ECO:0000259" key="2">
    <source>
        <dbReference type="Pfam" id="PF07589"/>
    </source>
</evidence>
<dbReference type="Pfam" id="PF07589">
    <property type="entry name" value="PEP-CTERM"/>
    <property type="match status" value="1"/>
</dbReference>